<dbReference type="GO" id="GO:0006355">
    <property type="term" value="P:regulation of DNA-templated transcription"/>
    <property type="evidence" value="ECO:0007669"/>
    <property type="project" value="InterPro"/>
</dbReference>
<keyword evidence="11" id="KW-0902">Two-component regulatory system</keyword>
<dbReference type="InterPro" id="IPR003660">
    <property type="entry name" value="HAMP_dom"/>
</dbReference>
<evidence type="ECO:0000256" key="5">
    <source>
        <dbReference type="ARBA" id="ARBA00022475"/>
    </source>
</evidence>
<dbReference type="Gene3D" id="6.10.340.10">
    <property type="match status" value="1"/>
</dbReference>
<dbReference type="SMART" id="SM00387">
    <property type="entry name" value="HATPase_c"/>
    <property type="match status" value="1"/>
</dbReference>
<dbReference type="AlphaFoldDB" id="A0A4R1QG83"/>
<dbReference type="Pfam" id="PF02518">
    <property type="entry name" value="HATPase_c"/>
    <property type="match status" value="1"/>
</dbReference>
<dbReference type="NCBIfam" id="TIGR00229">
    <property type="entry name" value="sensory_box"/>
    <property type="match status" value="1"/>
</dbReference>
<dbReference type="Gene3D" id="3.30.450.20">
    <property type="entry name" value="PAS domain"/>
    <property type="match status" value="2"/>
</dbReference>
<evidence type="ECO:0000256" key="7">
    <source>
        <dbReference type="ARBA" id="ARBA00022679"/>
    </source>
</evidence>
<dbReference type="SUPFAM" id="SSF55785">
    <property type="entry name" value="PYP-like sensor domain (PAS domain)"/>
    <property type="match status" value="1"/>
</dbReference>
<dbReference type="PANTHER" id="PTHR45453">
    <property type="entry name" value="PHOSPHATE REGULON SENSOR PROTEIN PHOR"/>
    <property type="match status" value="1"/>
</dbReference>
<evidence type="ECO:0000256" key="11">
    <source>
        <dbReference type="ARBA" id="ARBA00023012"/>
    </source>
</evidence>
<dbReference type="EC" id="2.7.13.3" evidence="4"/>
<protein>
    <recommendedName>
        <fullName evidence="4">histidine kinase</fullName>
        <ecNumber evidence="4">2.7.13.3</ecNumber>
    </recommendedName>
</protein>
<evidence type="ECO:0000256" key="10">
    <source>
        <dbReference type="ARBA" id="ARBA00022840"/>
    </source>
</evidence>
<keyword evidence="5" id="KW-1003">Cell membrane</keyword>
<comment type="subcellular location">
    <subcellularLocation>
        <location evidence="3">Cell membrane</location>
        <topology evidence="3">Multi-pass membrane protein</topology>
    </subcellularLocation>
    <subcellularLocation>
        <location evidence="2">Membrane raft</location>
        <topology evidence="2">Multi-pass membrane protein</topology>
    </subcellularLocation>
</comment>
<dbReference type="GO" id="GO:0005886">
    <property type="term" value="C:plasma membrane"/>
    <property type="evidence" value="ECO:0007669"/>
    <property type="project" value="UniProtKB-SubCell"/>
</dbReference>
<feature type="domain" description="HAMP" evidence="16">
    <location>
        <begin position="184"/>
        <end position="236"/>
    </location>
</feature>
<evidence type="ECO:0000313" key="18">
    <source>
        <dbReference type="Proteomes" id="UP000295658"/>
    </source>
</evidence>
<dbReference type="SUPFAM" id="SSF158472">
    <property type="entry name" value="HAMP domain-like"/>
    <property type="match status" value="1"/>
</dbReference>
<organism evidence="17 18">
    <name type="scientific">Thermolongibacillus altinsuensis</name>
    <dbReference type="NCBI Taxonomy" id="575256"/>
    <lineage>
        <taxon>Bacteria</taxon>
        <taxon>Bacillati</taxon>
        <taxon>Bacillota</taxon>
        <taxon>Bacilli</taxon>
        <taxon>Bacillales</taxon>
        <taxon>Anoxybacillaceae</taxon>
        <taxon>Thermolongibacillus</taxon>
    </lineage>
</organism>
<evidence type="ECO:0000256" key="6">
    <source>
        <dbReference type="ARBA" id="ARBA00022553"/>
    </source>
</evidence>
<evidence type="ECO:0000256" key="4">
    <source>
        <dbReference type="ARBA" id="ARBA00012438"/>
    </source>
</evidence>
<dbReference type="Gene3D" id="3.30.565.10">
    <property type="entry name" value="Histidine kinase-like ATPase, C-terminal domain"/>
    <property type="match status" value="1"/>
</dbReference>
<feature type="domain" description="PAS" evidence="15">
    <location>
        <begin position="241"/>
        <end position="312"/>
    </location>
</feature>
<name>A0A4R1QG83_9BACL</name>
<evidence type="ECO:0000313" key="17">
    <source>
        <dbReference type="EMBL" id="TCL51839.1"/>
    </source>
</evidence>
<dbReference type="PROSITE" id="PS50885">
    <property type="entry name" value="HAMP"/>
    <property type="match status" value="1"/>
</dbReference>
<dbReference type="InterPro" id="IPR050351">
    <property type="entry name" value="BphY/WalK/GraS-like"/>
</dbReference>
<sequence length="587" mass="67685">MNKFRSRLLFGLVSIIVSVLIGLGLLLGQLFKNFYMDTFNERVEKEAKLLALYMESQSLENEAFQQQLDTISDTLSARVIILNDEGTILFDTRKHVSIDDDDHEKMLKALLKKEDDRSFMVEEEHEVYYYSVPFFQEGKKAGRIVLSLPVYSIQKVHEQIWMLLISSLGTAFMIILFLGIKITNQYTKPIEEATKVAMELAKGNYKARTYEHHLDETGMLSQSLNVLAKNLQDMVRTQEMQQDRLRTLIENMGSGLILIDQRGYINLVNRAYKEIFHINPSDYLNRLYYEAFEHKEIIDLVEEIFMTEVKVRKQMLLPIDIERKHFEVYGAPIIGTNHEWKGIILVFHDITELKKLEQMRKDFVANVSHELKTPITSIKGFAETLLDGAMKDEQALEYFLSIILKESERLQNLIQDLLDLSKIEQQGFKLNISVVNLTEVLQEVIVMLEAKANDKEIKLELEAEQKLFYMYGDLNRLKQIFINLINNAIAYTPKGGEVKVKVESRDDEVLVHVQDTGIGIDQKEIPRIFERFYRVDKARSRNSGGTGLGLAIVKHLVEAHHGYISVKSKVGSGTTFTVHFQKDAFQS</sequence>
<evidence type="ECO:0000256" key="13">
    <source>
        <dbReference type="SAM" id="Phobius"/>
    </source>
</evidence>
<dbReference type="InterPro" id="IPR004358">
    <property type="entry name" value="Sig_transdc_His_kin-like_C"/>
</dbReference>
<dbReference type="InterPro" id="IPR003661">
    <property type="entry name" value="HisK_dim/P_dom"/>
</dbReference>
<dbReference type="CDD" id="cd06225">
    <property type="entry name" value="HAMP"/>
    <property type="match status" value="1"/>
</dbReference>
<comment type="caution">
    <text evidence="17">The sequence shown here is derived from an EMBL/GenBank/DDBJ whole genome shotgun (WGS) entry which is preliminary data.</text>
</comment>
<proteinExistence type="predicted"/>
<dbReference type="GO" id="GO:0004721">
    <property type="term" value="F:phosphoprotein phosphatase activity"/>
    <property type="evidence" value="ECO:0007669"/>
    <property type="project" value="TreeGrafter"/>
</dbReference>
<dbReference type="PROSITE" id="PS50112">
    <property type="entry name" value="PAS"/>
    <property type="match status" value="1"/>
</dbReference>
<keyword evidence="6" id="KW-0597">Phosphoprotein</keyword>
<dbReference type="PROSITE" id="PS50109">
    <property type="entry name" value="HIS_KIN"/>
    <property type="match status" value="1"/>
</dbReference>
<keyword evidence="7" id="KW-0808">Transferase</keyword>
<evidence type="ECO:0000259" key="16">
    <source>
        <dbReference type="PROSITE" id="PS50885"/>
    </source>
</evidence>
<dbReference type="FunFam" id="1.10.287.130:FF:000001">
    <property type="entry name" value="Two-component sensor histidine kinase"/>
    <property type="match status" value="1"/>
</dbReference>
<dbReference type="SUPFAM" id="SSF47384">
    <property type="entry name" value="Homodimeric domain of signal transducing histidine kinase"/>
    <property type="match status" value="1"/>
</dbReference>
<dbReference type="PRINTS" id="PR00344">
    <property type="entry name" value="BCTRLSENSOR"/>
</dbReference>
<dbReference type="SMART" id="SM00304">
    <property type="entry name" value="HAMP"/>
    <property type="match status" value="1"/>
</dbReference>
<evidence type="ECO:0000259" key="15">
    <source>
        <dbReference type="PROSITE" id="PS50112"/>
    </source>
</evidence>
<evidence type="ECO:0000256" key="1">
    <source>
        <dbReference type="ARBA" id="ARBA00000085"/>
    </source>
</evidence>
<reference evidence="17 18" key="1">
    <citation type="submission" date="2019-03" db="EMBL/GenBank/DDBJ databases">
        <title>Genomic Encyclopedia of Type Strains, Phase IV (KMG-IV): sequencing the most valuable type-strain genomes for metagenomic binning, comparative biology and taxonomic classification.</title>
        <authorList>
            <person name="Goeker M."/>
        </authorList>
    </citation>
    <scope>NUCLEOTIDE SEQUENCE [LARGE SCALE GENOMIC DNA]</scope>
    <source>
        <strain evidence="17 18">DSM 24979</strain>
    </source>
</reference>
<keyword evidence="8" id="KW-0547">Nucleotide-binding</keyword>
<dbReference type="SMART" id="SM00091">
    <property type="entry name" value="PAS"/>
    <property type="match status" value="1"/>
</dbReference>
<keyword evidence="18" id="KW-1185">Reference proteome</keyword>
<dbReference type="InterPro" id="IPR035965">
    <property type="entry name" value="PAS-like_dom_sf"/>
</dbReference>
<dbReference type="FunFam" id="3.30.565.10:FF:000023">
    <property type="entry name" value="PAS domain-containing sensor histidine kinase"/>
    <property type="match status" value="1"/>
</dbReference>
<dbReference type="InterPro" id="IPR000014">
    <property type="entry name" value="PAS"/>
</dbReference>
<dbReference type="InterPro" id="IPR031967">
    <property type="entry name" value="PhoR_single_Cache-like_dom"/>
</dbReference>
<dbReference type="Pfam" id="PF00672">
    <property type="entry name" value="HAMP"/>
    <property type="match status" value="1"/>
</dbReference>
<dbReference type="SUPFAM" id="SSF55874">
    <property type="entry name" value="ATPase domain of HSP90 chaperone/DNA topoisomerase II/histidine kinase"/>
    <property type="match status" value="1"/>
</dbReference>
<dbReference type="CDD" id="cd00130">
    <property type="entry name" value="PAS"/>
    <property type="match status" value="1"/>
</dbReference>
<dbReference type="NCBIfam" id="NF046044">
    <property type="entry name" value="PnpS"/>
    <property type="match status" value="1"/>
</dbReference>
<dbReference type="GO" id="GO:0005524">
    <property type="term" value="F:ATP binding"/>
    <property type="evidence" value="ECO:0007669"/>
    <property type="project" value="UniProtKB-KW"/>
</dbReference>
<evidence type="ECO:0000256" key="3">
    <source>
        <dbReference type="ARBA" id="ARBA00004651"/>
    </source>
</evidence>
<dbReference type="InterPro" id="IPR036890">
    <property type="entry name" value="HATPase_C_sf"/>
</dbReference>
<dbReference type="Pfam" id="PF00512">
    <property type="entry name" value="HisKA"/>
    <property type="match status" value="1"/>
</dbReference>
<keyword evidence="13" id="KW-1133">Transmembrane helix</keyword>
<dbReference type="Pfam" id="PF16736">
    <property type="entry name" value="sCache_like"/>
    <property type="match status" value="1"/>
</dbReference>
<dbReference type="GO" id="GO:0016036">
    <property type="term" value="P:cellular response to phosphate starvation"/>
    <property type="evidence" value="ECO:0007669"/>
    <property type="project" value="TreeGrafter"/>
</dbReference>
<feature type="transmembrane region" description="Helical" evidence="13">
    <location>
        <begin position="160"/>
        <end position="180"/>
    </location>
</feature>
<dbReference type="CDD" id="cd00082">
    <property type="entry name" value="HisKA"/>
    <property type="match status" value="1"/>
</dbReference>
<evidence type="ECO:0000256" key="8">
    <source>
        <dbReference type="ARBA" id="ARBA00022741"/>
    </source>
</evidence>
<keyword evidence="13" id="KW-0812">Transmembrane</keyword>
<dbReference type="EMBL" id="SLUL01000003">
    <property type="protein sequence ID" value="TCL51839.1"/>
    <property type="molecule type" value="Genomic_DNA"/>
</dbReference>
<dbReference type="Gene3D" id="1.10.287.130">
    <property type="match status" value="1"/>
</dbReference>
<evidence type="ECO:0000256" key="2">
    <source>
        <dbReference type="ARBA" id="ARBA00004314"/>
    </source>
</evidence>
<dbReference type="SMART" id="SM00388">
    <property type="entry name" value="HisKA"/>
    <property type="match status" value="1"/>
</dbReference>
<dbReference type="GO" id="GO:0000155">
    <property type="term" value="F:phosphorelay sensor kinase activity"/>
    <property type="evidence" value="ECO:0007669"/>
    <property type="project" value="InterPro"/>
</dbReference>
<dbReference type="Proteomes" id="UP000295658">
    <property type="component" value="Unassembled WGS sequence"/>
</dbReference>
<evidence type="ECO:0000256" key="9">
    <source>
        <dbReference type="ARBA" id="ARBA00022777"/>
    </source>
</evidence>
<evidence type="ECO:0000256" key="12">
    <source>
        <dbReference type="ARBA" id="ARBA00023136"/>
    </source>
</evidence>
<comment type="catalytic activity">
    <reaction evidence="1">
        <text>ATP + protein L-histidine = ADP + protein N-phospho-L-histidine.</text>
        <dbReference type="EC" id="2.7.13.3"/>
    </reaction>
</comment>
<keyword evidence="9 17" id="KW-0418">Kinase</keyword>
<dbReference type="CDD" id="cd00075">
    <property type="entry name" value="HATPase"/>
    <property type="match status" value="1"/>
</dbReference>
<dbReference type="OrthoDB" id="9813151at2"/>
<keyword evidence="12 13" id="KW-0472">Membrane</keyword>
<keyword evidence="10" id="KW-0067">ATP-binding</keyword>
<dbReference type="InterPro" id="IPR013767">
    <property type="entry name" value="PAS_fold"/>
</dbReference>
<gene>
    <name evidence="17" type="ORF">EDD69_10378</name>
</gene>
<dbReference type="RefSeq" id="WP_132947546.1">
    <property type="nucleotide sequence ID" value="NZ_SLUL01000003.1"/>
</dbReference>
<dbReference type="FunFam" id="3.30.450.20:FF:000071">
    <property type="entry name" value="PAS domain-containing sensor histidine kinase"/>
    <property type="match status" value="1"/>
</dbReference>
<dbReference type="InterPro" id="IPR005467">
    <property type="entry name" value="His_kinase_dom"/>
</dbReference>
<dbReference type="InterPro" id="IPR036097">
    <property type="entry name" value="HisK_dim/P_sf"/>
</dbReference>
<feature type="domain" description="Histidine kinase" evidence="14">
    <location>
        <begin position="366"/>
        <end position="584"/>
    </location>
</feature>
<dbReference type="GO" id="GO:0045121">
    <property type="term" value="C:membrane raft"/>
    <property type="evidence" value="ECO:0007669"/>
    <property type="project" value="UniProtKB-SubCell"/>
</dbReference>
<dbReference type="Pfam" id="PF00989">
    <property type="entry name" value="PAS"/>
    <property type="match status" value="1"/>
</dbReference>
<accession>A0A4R1QG83</accession>
<dbReference type="PANTHER" id="PTHR45453:SF1">
    <property type="entry name" value="PHOSPHATE REGULON SENSOR PROTEIN PHOR"/>
    <property type="match status" value="1"/>
</dbReference>
<evidence type="ECO:0000259" key="14">
    <source>
        <dbReference type="PROSITE" id="PS50109"/>
    </source>
</evidence>
<dbReference type="InterPro" id="IPR003594">
    <property type="entry name" value="HATPase_dom"/>
</dbReference>